<evidence type="ECO:0000256" key="2">
    <source>
        <dbReference type="ARBA" id="ARBA00008335"/>
    </source>
</evidence>
<sequence length="402" mass="42763">MKRLLWIGGFSYLLIGLAHVIIGSLLPVLLAHYGRDYTDGGTLIFAQFAGFLIGVLISPALAARTGKRPTLVMALFLLCAAQMLYALLPPWGWLYLIGAVSGFGFGMVEAVIGTIVIGGVKESTGSVMSRLEVFFGLGALAMPALAGWLIALGMWRFSFPIIALMAAAMAIFWLTVSFGKLDPVLNERQASITASSERKVIYQSRMLPLLTLFILFFFLYVGTEMSLANFLPSMLLERLELGEAQAALGVTCFWLAMSVGRLFSGKIADAYGYGRYVVISSAAAALLFLLFPLANGAAGTFALIILLGLAMSGIFSIALVFASRMLPDTEDMTTSLLIAAGGVGGALLPLWTGRSMDLGGAVSSAWLLAVFGGALCLLGIVLFVIQQRKSGANRPTLLNKSN</sequence>
<feature type="transmembrane region" description="Helical" evidence="7">
    <location>
        <begin position="157"/>
        <end position="179"/>
    </location>
</feature>
<feature type="transmembrane region" description="Helical" evidence="7">
    <location>
        <begin position="43"/>
        <end position="63"/>
    </location>
</feature>
<evidence type="ECO:0000256" key="4">
    <source>
        <dbReference type="ARBA" id="ARBA00022692"/>
    </source>
</evidence>
<keyword evidence="4 7" id="KW-0812">Transmembrane</keyword>
<evidence type="ECO:0000256" key="5">
    <source>
        <dbReference type="ARBA" id="ARBA00022989"/>
    </source>
</evidence>
<gene>
    <name evidence="9" type="ORF">ACE41H_06935</name>
</gene>
<evidence type="ECO:0000256" key="3">
    <source>
        <dbReference type="ARBA" id="ARBA00022448"/>
    </source>
</evidence>
<feature type="transmembrane region" description="Helical" evidence="7">
    <location>
        <begin position="276"/>
        <end position="294"/>
    </location>
</feature>
<evidence type="ECO:0000256" key="6">
    <source>
        <dbReference type="ARBA" id="ARBA00023136"/>
    </source>
</evidence>
<feature type="domain" description="Major facilitator superfamily (MFS) profile" evidence="8">
    <location>
        <begin position="4"/>
        <end position="391"/>
    </location>
</feature>
<keyword evidence="6 7" id="KW-0472">Membrane</keyword>
<feature type="transmembrane region" description="Helical" evidence="7">
    <location>
        <begin position="300"/>
        <end position="322"/>
    </location>
</feature>
<dbReference type="InterPro" id="IPR036259">
    <property type="entry name" value="MFS_trans_sf"/>
</dbReference>
<dbReference type="SUPFAM" id="SSF103473">
    <property type="entry name" value="MFS general substrate transporter"/>
    <property type="match status" value="1"/>
</dbReference>
<feature type="transmembrane region" description="Helical" evidence="7">
    <location>
        <begin position="70"/>
        <end position="88"/>
    </location>
</feature>
<dbReference type="Proteomes" id="UP001580346">
    <property type="component" value="Unassembled WGS sequence"/>
</dbReference>
<comment type="subcellular location">
    <subcellularLocation>
        <location evidence="1">Cell membrane</location>
        <topology evidence="1">Multi-pass membrane protein</topology>
    </subcellularLocation>
</comment>
<feature type="transmembrane region" description="Helical" evidence="7">
    <location>
        <begin position="364"/>
        <end position="385"/>
    </location>
</feature>
<organism evidence="9 10">
    <name type="scientific">Paenibacillus enshidis</name>
    <dbReference type="NCBI Taxonomy" id="1458439"/>
    <lineage>
        <taxon>Bacteria</taxon>
        <taxon>Bacillati</taxon>
        <taxon>Bacillota</taxon>
        <taxon>Bacilli</taxon>
        <taxon>Bacillales</taxon>
        <taxon>Paenibacillaceae</taxon>
        <taxon>Paenibacillus</taxon>
    </lineage>
</organism>
<evidence type="ECO:0000313" key="10">
    <source>
        <dbReference type="Proteomes" id="UP001580346"/>
    </source>
</evidence>
<dbReference type="PANTHER" id="PTHR23514">
    <property type="entry name" value="BYPASS OF STOP CODON PROTEIN 6"/>
    <property type="match status" value="1"/>
</dbReference>
<protein>
    <submittedName>
        <fullName evidence="9">Sugar MFS transporter</fullName>
    </submittedName>
</protein>
<dbReference type="Gene3D" id="1.20.1250.20">
    <property type="entry name" value="MFS general substrate transporter like domains"/>
    <property type="match status" value="2"/>
</dbReference>
<dbReference type="EMBL" id="JBHHMI010000004">
    <property type="protein sequence ID" value="MFB5266517.1"/>
    <property type="molecule type" value="Genomic_DNA"/>
</dbReference>
<evidence type="ECO:0000259" key="8">
    <source>
        <dbReference type="PROSITE" id="PS50850"/>
    </source>
</evidence>
<feature type="transmembrane region" description="Helical" evidence="7">
    <location>
        <begin position="200"/>
        <end position="221"/>
    </location>
</feature>
<keyword evidence="5 7" id="KW-1133">Transmembrane helix</keyword>
<name>A0ABV5AR64_9BACL</name>
<feature type="transmembrane region" description="Helical" evidence="7">
    <location>
        <begin position="94"/>
        <end position="119"/>
    </location>
</feature>
<feature type="transmembrane region" description="Helical" evidence="7">
    <location>
        <begin position="241"/>
        <end position="264"/>
    </location>
</feature>
<evidence type="ECO:0000256" key="1">
    <source>
        <dbReference type="ARBA" id="ARBA00004651"/>
    </source>
</evidence>
<comment type="caution">
    <text evidence="9">The sequence shown here is derived from an EMBL/GenBank/DDBJ whole genome shotgun (WGS) entry which is preliminary data.</text>
</comment>
<evidence type="ECO:0000313" key="9">
    <source>
        <dbReference type="EMBL" id="MFB5266517.1"/>
    </source>
</evidence>
<reference evidence="9 10" key="1">
    <citation type="submission" date="2024-09" db="EMBL/GenBank/DDBJ databases">
        <title>Paenibacillus zeirhizospherea sp. nov., isolated from surface of the maize (Zea mays) roots in a horticulture field, Hungary.</title>
        <authorList>
            <person name="Marton D."/>
            <person name="Farkas M."/>
            <person name="Bedics A."/>
            <person name="Toth E."/>
            <person name="Tancsics A."/>
            <person name="Boka K."/>
            <person name="Maroti G."/>
            <person name="Kriszt B."/>
            <person name="Cserhati M."/>
        </authorList>
    </citation>
    <scope>NUCLEOTIDE SEQUENCE [LARGE SCALE GENOMIC DNA]</scope>
    <source>
        <strain evidence="9 10">KCTC 33519</strain>
    </source>
</reference>
<comment type="similarity">
    <text evidence="2">Belongs to the major facilitator superfamily.</text>
</comment>
<feature type="transmembrane region" description="Helical" evidence="7">
    <location>
        <begin position="131"/>
        <end position="151"/>
    </location>
</feature>
<dbReference type="InterPro" id="IPR051788">
    <property type="entry name" value="MFS_Transporter"/>
</dbReference>
<proteinExistence type="inferred from homology"/>
<dbReference type="RefSeq" id="WP_375354269.1">
    <property type="nucleotide sequence ID" value="NZ_JBHHMI010000004.1"/>
</dbReference>
<keyword evidence="3" id="KW-0813">Transport</keyword>
<dbReference type="PROSITE" id="PS50850">
    <property type="entry name" value="MFS"/>
    <property type="match status" value="1"/>
</dbReference>
<evidence type="ECO:0000256" key="7">
    <source>
        <dbReference type="SAM" id="Phobius"/>
    </source>
</evidence>
<feature type="transmembrane region" description="Helical" evidence="7">
    <location>
        <begin position="12"/>
        <end position="31"/>
    </location>
</feature>
<accession>A0ABV5AR64</accession>
<keyword evidence="10" id="KW-1185">Reference proteome</keyword>
<feature type="transmembrane region" description="Helical" evidence="7">
    <location>
        <begin position="334"/>
        <end position="352"/>
    </location>
</feature>
<dbReference type="InterPro" id="IPR011701">
    <property type="entry name" value="MFS"/>
</dbReference>
<dbReference type="PANTHER" id="PTHR23514:SF3">
    <property type="entry name" value="BYPASS OF STOP CODON PROTEIN 6"/>
    <property type="match status" value="1"/>
</dbReference>
<dbReference type="Pfam" id="PF07690">
    <property type="entry name" value="MFS_1"/>
    <property type="match status" value="1"/>
</dbReference>
<dbReference type="InterPro" id="IPR020846">
    <property type="entry name" value="MFS_dom"/>
</dbReference>